<comment type="caution">
    <text evidence="2">The sequence shown here is derived from an EMBL/GenBank/DDBJ whole genome shotgun (WGS) entry which is preliminary data.</text>
</comment>
<keyword evidence="1" id="KW-0812">Transmembrane</keyword>
<feature type="transmembrane region" description="Helical" evidence="1">
    <location>
        <begin position="191"/>
        <end position="213"/>
    </location>
</feature>
<feature type="transmembrane region" description="Helical" evidence="1">
    <location>
        <begin position="20"/>
        <end position="39"/>
    </location>
</feature>
<feature type="transmembrane region" description="Helical" evidence="1">
    <location>
        <begin position="260"/>
        <end position="278"/>
    </location>
</feature>
<dbReference type="Pfam" id="PF07690">
    <property type="entry name" value="MFS_1"/>
    <property type="match status" value="1"/>
</dbReference>
<dbReference type="OrthoDB" id="2985014at2759"/>
<dbReference type="GO" id="GO:0022857">
    <property type="term" value="F:transmembrane transporter activity"/>
    <property type="evidence" value="ECO:0007669"/>
    <property type="project" value="InterPro"/>
</dbReference>
<accession>A0A4U5M1Y4</accession>
<reference evidence="2 3" key="1">
    <citation type="journal article" date="2015" name="Genome Biol.">
        <title>Comparative genomics of Steinernema reveals deeply conserved gene regulatory networks.</title>
        <authorList>
            <person name="Dillman A.R."/>
            <person name="Macchietto M."/>
            <person name="Porter C.F."/>
            <person name="Rogers A."/>
            <person name="Williams B."/>
            <person name="Antoshechkin I."/>
            <person name="Lee M.M."/>
            <person name="Goodwin Z."/>
            <person name="Lu X."/>
            <person name="Lewis E.E."/>
            <person name="Goodrich-Blair H."/>
            <person name="Stock S.P."/>
            <person name="Adams B.J."/>
            <person name="Sternberg P.W."/>
            <person name="Mortazavi A."/>
        </authorList>
    </citation>
    <scope>NUCLEOTIDE SEQUENCE [LARGE SCALE GENOMIC DNA]</scope>
    <source>
        <strain evidence="2 3">ALL</strain>
    </source>
</reference>
<feature type="transmembrane region" description="Helical" evidence="1">
    <location>
        <begin position="164"/>
        <end position="185"/>
    </location>
</feature>
<protein>
    <recommendedName>
        <fullName evidence="4">Major facilitator superfamily (MFS) profile domain-containing protein</fullName>
    </recommendedName>
</protein>
<dbReference type="InterPro" id="IPR036259">
    <property type="entry name" value="MFS_trans_sf"/>
</dbReference>
<dbReference type="SUPFAM" id="SSF103473">
    <property type="entry name" value="MFS general substrate transporter"/>
    <property type="match status" value="1"/>
</dbReference>
<keyword evidence="1" id="KW-1133">Transmembrane helix</keyword>
<dbReference type="AlphaFoldDB" id="A0A4U5M1Y4"/>
<evidence type="ECO:0000256" key="1">
    <source>
        <dbReference type="SAM" id="Phobius"/>
    </source>
</evidence>
<dbReference type="PANTHER" id="PTHR45757">
    <property type="entry name" value="PROTEIN CBG23364-RELATED"/>
    <property type="match status" value="1"/>
</dbReference>
<evidence type="ECO:0008006" key="4">
    <source>
        <dbReference type="Google" id="ProtNLM"/>
    </source>
</evidence>
<name>A0A4U5M1Y4_STECR</name>
<feature type="transmembrane region" description="Helical" evidence="1">
    <location>
        <begin position="225"/>
        <end position="248"/>
    </location>
</feature>
<organism evidence="2 3">
    <name type="scientific">Steinernema carpocapsae</name>
    <name type="common">Entomopathogenic nematode</name>
    <dbReference type="NCBI Taxonomy" id="34508"/>
    <lineage>
        <taxon>Eukaryota</taxon>
        <taxon>Metazoa</taxon>
        <taxon>Ecdysozoa</taxon>
        <taxon>Nematoda</taxon>
        <taxon>Chromadorea</taxon>
        <taxon>Rhabditida</taxon>
        <taxon>Tylenchina</taxon>
        <taxon>Panagrolaimomorpha</taxon>
        <taxon>Strongyloidoidea</taxon>
        <taxon>Steinernematidae</taxon>
        <taxon>Steinernema</taxon>
    </lineage>
</organism>
<sequence length="297" mass="32606">MPLVGFFCSSSVSWQGTYYLMSFVTTMFSIIFILSYRTVGKVKIGAKASANRQIFGSDDLISSKTQKVFSITGKSMNLAEKTIPYNAILSTPSFWGFLLVSFGDSMGYHMFLLYGPIYLTKILGFDIAETGVLASMPYLISVGTKVVGGHFLDKATCLKESVRICLFTSFSQISMTACFVALTQITPNMPFIGQSLFTLIMVFSGLTFIGLMSGNRIISQQFSHITSSAISIQGGLASLVMPVLVALLAPNYDQDEWIKVFYVIIGLMVVTNLSFVAITKVKPAEWTKPKPIDYAKL</sequence>
<dbReference type="GO" id="GO:0016020">
    <property type="term" value="C:membrane"/>
    <property type="evidence" value="ECO:0007669"/>
    <property type="project" value="TreeGrafter"/>
</dbReference>
<evidence type="ECO:0000313" key="2">
    <source>
        <dbReference type="EMBL" id="TKR62687.1"/>
    </source>
</evidence>
<dbReference type="InterPro" id="IPR011701">
    <property type="entry name" value="MFS"/>
</dbReference>
<dbReference type="Gene3D" id="1.20.1250.20">
    <property type="entry name" value="MFS general substrate transporter like domains"/>
    <property type="match status" value="1"/>
</dbReference>
<dbReference type="PANTHER" id="PTHR45757:SF11">
    <property type="entry name" value="MAJOR FACILITATOR SUPERFAMILY (MFS) PROFILE DOMAIN-CONTAINING PROTEIN"/>
    <property type="match status" value="1"/>
</dbReference>
<keyword evidence="3" id="KW-1185">Reference proteome</keyword>
<keyword evidence="1" id="KW-0472">Membrane</keyword>
<proteinExistence type="predicted"/>
<dbReference type="EMBL" id="AZBU02000010">
    <property type="protein sequence ID" value="TKR62687.1"/>
    <property type="molecule type" value="Genomic_DNA"/>
</dbReference>
<evidence type="ECO:0000313" key="3">
    <source>
        <dbReference type="Proteomes" id="UP000298663"/>
    </source>
</evidence>
<feature type="transmembrane region" description="Helical" evidence="1">
    <location>
        <begin position="122"/>
        <end position="143"/>
    </location>
</feature>
<reference evidence="2 3" key="2">
    <citation type="journal article" date="2019" name="G3 (Bethesda)">
        <title>Hybrid Assembly of the Genome of the Entomopathogenic Nematode Steinernema carpocapsae Identifies the X-Chromosome.</title>
        <authorList>
            <person name="Serra L."/>
            <person name="Macchietto M."/>
            <person name="Macias-Munoz A."/>
            <person name="McGill C.J."/>
            <person name="Rodriguez I.M."/>
            <person name="Rodriguez B."/>
            <person name="Murad R."/>
            <person name="Mortazavi A."/>
        </authorList>
    </citation>
    <scope>NUCLEOTIDE SEQUENCE [LARGE SCALE GENOMIC DNA]</scope>
    <source>
        <strain evidence="2 3">ALL</strain>
    </source>
</reference>
<dbReference type="Proteomes" id="UP000298663">
    <property type="component" value="Unassembled WGS sequence"/>
</dbReference>
<gene>
    <name evidence="2" type="ORF">L596_026611</name>
</gene>